<feature type="region of interest" description="Disordered" evidence="1">
    <location>
        <begin position="33"/>
        <end position="112"/>
    </location>
</feature>
<feature type="compositionally biased region" description="Polar residues" evidence="1">
    <location>
        <begin position="103"/>
        <end position="112"/>
    </location>
</feature>
<dbReference type="AlphaFoldDB" id="A0A3S5C186"/>
<evidence type="ECO:0000313" key="3">
    <source>
        <dbReference type="EMBL" id="VEL28720.1"/>
    </source>
</evidence>
<comment type="caution">
    <text evidence="3">The sequence shown here is derived from an EMBL/GenBank/DDBJ whole genome shotgun (WGS) entry which is preliminary data.</text>
</comment>
<feature type="signal peptide" evidence="2">
    <location>
        <begin position="1"/>
        <end position="23"/>
    </location>
</feature>
<dbReference type="EMBL" id="CAAALY010097230">
    <property type="protein sequence ID" value="VEL28720.1"/>
    <property type="molecule type" value="Genomic_DNA"/>
</dbReference>
<feature type="chain" id="PRO_5018760769" evidence="2">
    <location>
        <begin position="24"/>
        <end position="112"/>
    </location>
</feature>
<accession>A0A3S5C186</accession>
<feature type="compositionally biased region" description="Polar residues" evidence="1">
    <location>
        <begin position="43"/>
        <end position="84"/>
    </location>
</feature>
<evidence type="ECO:0000313" key="4">
    <source>
        <dbReference type="Proteomes" id="UP000784294"/>
    </source>
</evidence>
<protein>
    <submittedName>
        <fullName evidence="3">Uncharacterized protein</fullName>
    </submittedName>
</protein>
<dbReference type="Proteomes" id="UP000784294">
    <property type="component" value="Unassembled WGS sequence"/>
</dbReference>
<keyword evidence="4" id="KW-1185">Reference proteome</keyword>
<evidence type="ECO:0000256" key="2">
    <source>
        <dbReference type="SAM" id="SignalP"/>
    </source>
</evidence>
<gene>
    <name evidence="3" type="ORF">PXEA_LOCUS22160</name>
</gene>
<evidence type="ECO:0000256" key="1">
    <source>
        <dbReference type="SAM" id="MobiDB-lite"/>
    </source>
</evidence>
<proteinExistence type="predicted"/>
<sequence>MSPCLSVLHLFVKIFSKIIPTHACKLTRTLPHSKKYQFRTDLPPTQSTTQHLSDRLNPQSVVQENHSTGSAGTRTNSKIIPSSQPRHHWDSSIRRRPSKSRQEGGNLQQEEV</sequence>
<organism evidence="3 4">
    <name type="scientific">Protopolystoma xenopodis</name>
    <dbReference type="NCBI Taxonomy" id="117903"/>
    <lineage>
        <taxon>Eukaryota</taxon>
        <taxon>Metazoa</taxon>
        <taxon>Spiralia</taxon>
        <taxon>Lophotrochozoa</taxon>
        <taxon>Platyhelminthes</taxon>
        <taxon>Monogenea</taxon>
        <taxon>Polyopisthocotylea</taxon>
        <taxon>Polystomatidea</taxon>
        <taxon>Polystomatidae</taxon>
        <taxon>Protopolystoma</taxon>
    </lineage>
</organism>
<name>A0A3S5C186_9PLAT</name>
<keyword evidence="2" id="KW-0732">Signal</keyword>
<reference evidence="3" key="1">
    <citation type="submission" date="2018-11" db="EMBL/GenBank/DDBJ databases">
        <authorList>
            <consortium name="Pathogen Informatics"/>
        </authorList>
    </citation>
    <scope>NUCLEOTIDE SEQUENCE</scope>
</reference>